<protein>
    <recommendedName>
        <fullName evidence="4">Probable endolytic peptidoglycan transglycosylase RlpA</fullName>
        <ecNumber evidence="4">4.2.2.-</ecNumber>
    </recommendedName>
</protein>
<dbReference type="InterPro" id="IPR007730">
    <property type="entry name" value="SPOR-like_dom"/>
</dbReference>
<dbReference type="CDD" id="cd22268">
    <property type="entry name" value="DPBB_RlpA-like"/>
    <property type="match status" value="1"/>
</dbReference>
<comment type="similarity">
    <text evidence="4 5">Belongs to the RlpA family.</text>
</comment>
<dbReference type="SUPFAM" id="SSF50685">
    <property type="entry name" value="Barwin-like endoglucanases"/>
    <property type="match status" value="1"/>
</dbReference>
<dbReference type="Proteomes" id="UP000461010">
    <property type="component" value="Unassembled WGS sequence"/>
</dbReference>
<dbReference type="PROSITE" id="PS51724">
    <property type="entry name" value="SPOR"/>
    <property type="match status" value="1"/>
</dbReference>
<dbReference type="PANTHER" id="PTHR34183:SF1">
    <property type="entry name" value="ENDOLYTIC PEPTIDOGLYCAN TRANSGLYCOSYLASE RLPA"/>
    <property type="match status" value="1"/>
</dbReference>
<evidence type="ECO:0000256" key="1">
    <source>
        <dbReference type="ARBA" id="ARBA00022729"/>
    </source>
</evidence>
<evidence type="ECO:0000313" key="10">
    <source>
        <dbReference type="Proteomes" id="UP000472839"/>
    </source>
</evidence>
<keyword evidence="9" id="KW-1185">Reference proteome</keyword>
<accession>A0A6L4WRQ1</accession>
<keyword evidence="2 4" id="KW-0456">Lyase</keyword>
<comment type="subcellular location">
    <subcellularLocation>
        <location evidence="4">Cell membrane</location>
        <topology evidence="4">Lipid-anchor</topology>
    </subcellularLocation>
</comment>
<keyword evidence="4" id="KW-0449">Lipoprotein</keyword>
<dbReference type="Gene3D" id="2.40.40.10">
    <property type="entry name" value="RlpA-like domain"/>
    <property type="match status" value="1"/>
</dbReference>
<evidence type="ECO:0000256" key="5">
    <source>
        <dbReference type="RuleBase" id="RU003495"/>
    </source>
</evidence>
<dbReference type="PROSITE" id="PS51257">
    <property type="entry name" value="PROKAR_LIPOPROTEIN"/>
    <property type="match status" value="1"/>
</dbReference>
<dbReference type="EMBL" id="WFKJ01000007">
    <property type="protein sequence ID" value="KAB7892256.1"/>
    <property type="molecule type" value="Genomic_DNA"/>
</dbReference>
<evidence type="ECO:0000313" key="8">
    <source>
        <dbReference type="EMBL" id="KAB7892256.1"/>
    </source>
</evidence>
<dbReference type="Pfam" id="PF05036">
    <property type="entry name" value="SPOR"/>
    <property type="match status" value="1"/>
</dbReference>
<feature type="domain" description="SPOR" evidence="6">
    <location>
        <begin position="216"/>
        <end position="295"/>
    </location>
</feature>
<keyword evidence="3 4" id="KW-0961">Cell wall biogenesis/degradation</keyword>
<proteinExistence type="inferred from homology"/>
<gene>
    <name evidence="4" type="primary">rlpA</name>
    <name evidence="8" type="ORF">GBG18_03670</name>
    <name evidence="7" type="ORF">GBG19_10510</name>
</gene>
<dbReference type="Pfam" id="PF03330">
    <property type="entry name" value="DPBB_1"/>
    <property type="match status" value="1"/>
</dbReference>
<evidence type="ECO:0000313" key="7">
    <source>
        <dbReference type="EMBL" id="KAB7887602.1"/>
    </source>
</evidence>
<comment type="function">
    <text evidence="4">Lytic transglycosylase with a strong preference for naked glycan strands that lack stem peptides.</text>
</comment>
<dbReference type="InterPro" id="IPR036908">
    <property type="entry name" value="RlpA-like_sf"/>
</dbReference>
<name>A0A6L4WRQ1_9BACT</name>
<dbReference type="GO" id="GO:0071555">
    <property type="term" value="P:cell wall organization"/>
    <property type="evidence" value="ECO:0007669"/>
    <property type="project" value="UniProtKB-KW"/>
</dbReference>
<dbReference type="NCBIfam" id="TIGR00413">
    <property type="entry name" value="rlpA"/>
    <property type="match status" value="1"/>
</dbReference>
<dbReference type="HAMAP" id="MF_02071">
    <property type="entry name" value="RlpA"/>
    <property type="match status" value="1"/>
</dbReference>
<dbReference type="EC" id="4.2.2.-" evidence="4"/>
<evidence type="ECO:0000259" key="6">
    <source>
        <dbReference type="PROSITE" id="PS51724"/>
    </source>
</evidence>
<dbReference type="EMBL" id="WFKK01000031">
    <property type="protein sequence ID" value="KAB7887602.1"/>
    <property type="molecule type" value="Genomic_DNA"/>
</dbReference>
<sequence>MNKFLKYGTITSLVIVAFLITGCSSKKYKVSSSDINKIYKNTSNSKIRNSKAMHRATLRPYTVFGERYYPFIANVNDEFTGIASWYGPNFHAKKTSNGETYDMYALTAAHKTLPMNTVVRVDNLENGKNVVVRINDRGPFVDGRIIDLSNTAAHAIDMVRKGTARVKITVLGYNGEIQNYNAPIKQAYKAPIVPKKVVPVVNPITPVSSMAIEEKTIIHDNYNLQVGAFSKLEGALQTKRKYETMLNNQYKIDIVKVVSNDRFLHKVLIRGFNSQNQAQIFKDSNGLNSAIIIRK</sequence>
<organism evidence="7 10">
    <name type="scientific">Poseidonibacter ostreae</name>
    <dbReference type="NCBI Taxonomy" id="2654171"/>
    <lineage>
        <taxon>Bacteria</taxon>
        <taxon>Pseudomonadati</taxon>
        <taxon>Campylobacterota</taxon>
        <taxon>Epsilonproteobacteria</taxon>
        <taxon>Campylobacterales</taxon>
        <taxon>Arcobacteraceae</taxon>
        <taxon>Poseidonibacter</taxon>
    </lineage>
</organism>
<dbReference type="GO" id="GO:0042834">
    <property type="term" value="F:peptidoglycan binding"/>
    <property type="evidence" value="ECO:0007669"/>
    <property type="project" value="InterPro"/>
</dbReference>
<evidence type="ECO:0000256" key="4">
    <source>
        <dbReference type="HAMAP-Rule" id="MF_02071"/>
    </source>
</evidence>
<keyword evidence="1" id="KW-0732">Signal</keyword>
<evidence type="ECO:0000256" key="2">
    <source>
        <dbReference type="ARBA" id="ARBA00023239"/>
    </source>
</evidence>
<dbReference type="GO" id="GO:0008932">
    <property type="term" value="F:lytic endotransglycosylase activity"/>
    <property type="evidence" value="ECO:0007669"/>
    <property type="project" value="UniProtKB-UniRule"/>
</dbReference>
<dbReference type="InterPro" id="IPR012997">
    <property type="entry name" value="RplA"/>
</dbReference>
<reference evidence="9 10" key="1">
    <citation type="submission" date="2019-10" db="EMBL/GenBank/DDBJ databases">
        <title>Poseidonibacter ostreae sp. nov., isolated from the gut of the Ostrea denselamellosa.</title>
        <authorList>
            <person name="Choi A."/>
        </authorList>
    </citation>
    <scope>NUCLEOTIDE SEQUENCE [LARGE SCALE GENOMIC DNA]</scope>
    <source>
        <strain evidence="7 10">SJOD-M-33</strain>
        <strain evidence="8 9">SJOD-M-5</strain>
    </source>
</reference>
<dbReference type="GO" id="GO:0000270">
    <property type="term" value="P:peptidoglycan metabolic process"/>
    <property type="evidence" value="ECO:0007669"/>
    <property type="project" value="UniProtKB-UniRule"/>
</dbReference>
<dbReference type="Proteomes" id="UP000472839">
    <property type="component" value="Unassembled WGS sequence"/>
</dbReference>
<dbReference type="InterPro" id="IPR034718">
    <property type="entry name" value="RlpA"/>
</dbReference>
<dbReference type="InterPro" id="IPR009009">
    <property type="entry name" value="RlpA-like_DPBB"/>
</dbReference>
<keyword evidence="4" id="KW-0472">Membrane</keyword>
<evidence type="ECO:0000313" key="9">
    <source>
        <dbReference type="Proteomes" id="UP000461010"/>
    </source>
</evidence>
<keyword evidence="4" id="KW-0564">Palmitate</keyword>
<dbReference type="GO" id="GO:0005886">
    <property type="term" value="C:plasma membrane"/>
    <property type="evidence" value="ECO:0007669"/>
    <property type="project" value="UniProtKB-SubCell"/>
</dbReference>
<keyword evidence="4" id="KW-1003">Cell membrane</keyword>
<dbReference type="AlphaFoldDB" id="A0A6L4WRQ1"/>
<comment type="caution">
    <text evidence="7">The sequence shown here is derived from an EMBL/GenBank/DDBJ whole genome shotgun (WGS) entry which is preliminary data.</text>
</comment>
<dbReference type="PANTHER" id="PTHR34183">
    <property type="entry name" value="ENDOLYTIC PEPTIDOGLYCAN TRANSGLYCOSYLASE RLPA"/>
    <property type="match status" value="1"/>
</dbReference>
<evidence type="ECO:0000256" key="3">
    <source>
        <dbReference type="ARBA" id="ARBA00023316"/>
    </source>
</evidence>